<accession>A0A2P6N0R9</accession>
<dbReference type="AlphaFoldDB" id="A0A2P6N0R9"/>
<protein>
    <submittedName>
        <fullName evidence="1">Uncharacterized protein</fullName>
    </submittedName>
</protein>
<gene>
    <name evidence="1" type="ORF">PROFUN_00418</name>
</gene>
<dbReference type="Proteomes" id="UP000241769">
    <property type="component" value="Unassembled WGS sequence"/>
</dbReference>
<dbReference type="EMBL" id="MDYQ01000257">
    <property type="protein sequence ID" value="PRP77557.1"/>
    <property type="molecule type" value="Genomic_DNA"/>
</dbReference>
<keyword evidence="2" id="KW-1185">Reference proteome</keyword>
<comment type="caution">
    <text evidence="1">The sequence shown here is derived from an EMBL/GenBank/DDBJ whole genome shotgun (WGS) entry which is preliminary data.</text>
</comment>
<name>A0A2P6N0R9_9EUKA</name>
<proteinExistence type="predicted"/>
<sequence length="91" mass="10712">MAQSGADALWKAMGIEKHMVWRKRFTLASLPVTAFLIYAIQQEEEDFSKRIEKRKKAKYLRGDPTTIASSFDQRPDIENLRLVEEERNKKR</sequence>
<organism evidence="1 2">
    <name type="scientific">Planoprotostelium fungivorum</name>
    <dbReference type="NCBI Taxonomy" id="1890364"/>
    <lineage>
        <taxon>Eukaryota</taxon>
        <taxon>Amoebozoa</taxon>
        <taxon>Evosea</taxon>
        <taxon>Variosea</taxon>
        <taxon>Cavosteliida</taxon>
        <taxon>Cavosteliaceae</taxon>
        <taxon>Planoprotostelium</taxon>
    </lineage>
</organism>
<reference evidence="1 2" key="1">
    <citation type="journal article" date="2018" name="Genome Biol. Evol.">
        <title>Multiple Roots of Fruiting Body Formation in Amoebozoa.</title>
        <authorList>
            <person name="Hillmann F."/>
            <person name="Forbes G."/>
            <person name="Novohradska S."/>
            <person name="Ferling I."/>
            <person name="Riege K."/>
            <person name="Groth M."/>
            <person name="Westermann M."/>
            <person name="Marz M."/>
            <person name="Spaller T."/>
            <person name="Winckler T."/>
            <person name="Schaap P."/>
            <person name="Glockner G."/>
        </authorList>
    </citation>
    <scope>NUCLEOTIDE SEQUENCE [LARGE SCALE GENOMIC DNA]</scope>
    <source>
        <strain evidence="1 2">Jena</strain>
    </source>
</reference>
<evidence type="ECO:0000313" key="2">
    <source>
        <dbReference type="Proteomes" id="UP000241769"/>
    </source>
</evidence>
<dbReference type="InParanoid" id="A0A2P6N0R9"/>
<evidence type="ECO:0000313" key="1">
    <source>
        <dbReference type="EMBL" id="PRP77557.1"/>
    </source>
</evidence>